<evidence type="ECO:0000313" key="2">
    <source>
        <dbReference type="EMBL" id="ETS33443.1"/>
    </source>
</evidence>
<dbReference type="Gene3D" id="1.10.150.240">
    <property type="entry name" value="Putative phosphatase, domain 2"/>
    <property type="match status" value="1"/>
</dbReference>
<evidence type="ECO:0000313" key="3">
    <source>
        <dbReference type="Proteomes" id="UP000018957"/>
    </source>
</evidence>
<evidence type="ECO:0000256" key="1">
    <source>
        <dbReference type="ARBA" id="ARBA00022723"/>
    </source>
</evidence>
<proteinExistence type="predicted"/>
<comment type="caution">
    <text evidence="2">The sequence shown here is derived from an EMBL/GenBank/DDBJ whole genome shotgun (WGS) entry which is preliminary data.</text>
</comment>
<dbReference type="SUPFAM" id="SSF56784">
    <property type="entry name" value="HAD-like"/>
    <property type="match status" value="1"/>
</dbReference>
<dbReference type="InterPro" id="IPR023198">
    <property type="entry name" value="PGP-like_dom2"/>
</dbReference>
<gene>
    <name evidence="2" type="ORF">PTE_00605</name>
</gene>
<dbReference type="PATRIC" id="fig|1004151.3.peg.665"/>
<dbReference type="InterPro" id="IPR036412">
    <property type="entry name" value="HAD-like_sf"/>
</dbReference>
<keyword evidence="1" id="KW-0479">Metal-binding</keyword>
<accession>W3VCB1</accession>
<dbReference type="RefSeq" id="WP_036843050.1">
    <property type="nucleotide sequence ID" value="NZ_AYSJ01000002.1"/>
</dbReference>
<protein>
    <submittedName>
        <fullName evidence="2">Putative phosphatase/phosphohexomutase</fullName>
    </submittedName>
</protein>
<dbReference type="AlphaFoldDB" id="W3VCB1"/>
<sequence>MQTLLLIDLDGTLIDTPHYEAWCNAAHQFGLTELTHEEYLANIAGRPRLEGASSLLDLKKAGLLSGLDRLNNGNISMLAEIKQAEFLRLSVYTRLFDDAVRLLKRVESSSQEVKFYTASQNASSLFDDMLRKESITLNQQSIVRQKQDQTREELFLSLIEERIPKEITLIDDSPHSIDVACNLGIRAYQIHRNELLPMATDQRAFIIPSLNDIAIPIIETI</sequence>
<dbReference type="Gene3D" id="3.40.50.1000">
    <property type="entry name" value="HAD superfamily/HAD-like"/>
    <property type="match status" value="1"/>
</dbReference>
<dbReference type="OrthoDB" id="6466229at2"/>
<dbReference type="InterPro" id="IPR023214">
    <property type="entry name" value="HAD_sf"/>
</dbReference>
<dbReference type="Proteomes" id="UP000018957">
    <property type="component" value="Unassembled WGS sequence"/>
</dbReference>
<organism evidence="2 3">
    <name type="scientific">Photorhabdus khanii NC19</name>
    <dbReference type="NCBI Taxonomy" id="1004151"/>
    <lineage>
        <taxon>Bacteria</taxon>
        <taxon>Pseudomonadati</taxon>
        <taxon>Pseudomonadota</taxon>
        <taxon>Gammaproteobacteria</taxon>
        <taxon>Enterobacterales</taxon>
        <taxon>Morganellaceae</taxon>
        <taxon>Photorhabdus</taxon>
    </lineage>
</organism>
<reference evidence="2 3" key="1">
    <citation type="submission" date="2013-11" db="EMBL/GenBank/DDBJ databases">
        <title>Elucidation of the Photorhabdus temperata genome and generation of transposon mutant library to identify motility mutants.</title>
        <authorList>
            <person name="Hurst S.G.IV."/>
            <person name="Micheals B."/>
            <person name="Abebe-Akele F."/>
            <person name="Rowedder H."/>
            <person name="Bullock H."/>
            <person name="Jackobeck R."/>
            <person name="Janicki E."/>
            <person name="Tisa L.S."/>
        </authorList>
    </citation>
    <scope>NUCLEOTIDE SEQUENCE [LARGE SCALE GENOMIC DNA]</scope>
    <source>
        <strain evidence="2 3">NC19</strain>
    </source>
</reference>
<dbReference type="EMBL" id="AYSJ01000002">
    <property type="protein sequence ID" value="ETS33443.1"/>
    <property type="molecule type" value="Genomic_DNA"/>
</dbReference>
<dbReference type="GO" id="GO:0046872">
    <property type="term" value="F:metal ion binding"/>
    <property type="evidence" value="ECO:0007669"/>
    <property type="project" value="UniProtKB-KW"/>
</dbReference>
<name>W3VCB1_9GAMM</name>
<keyword evidence="3" id="KW-1185">Reference proteome</keyword>